<accession>A0A0X8HUV5</accession>
<dbReference type="RefSeq" id="XP_017988878.1">
    <property type="nucleotide sequence ID" value="XM_018133389.1"/>
</dbReference>
<dbReference type="STRING" id="45286.A0A0X8HUV5"/>
<dbReference type="GO" id="GO:0006335">
    <property type="term" value="P:DNA replication-dependent chromatin assembly"/>
    <property type="evidence" value="ECO:0007669"/>
    <property type="project" value="TreeGrafter"/>
</dbReference>
<keyword evidence="10" id="KW-1185">Reference proteome</keyword>
<keyword evidence="5" id="KW-0539">Nucleus</keyword>
<evidence type="ECO:0000256" key="6">
    <source>
        <dbReference type="PROSITE-ProRule" id="PRU00339"/>
    </source>
</evidence>
<feature type="region of interest" description="Disordered" evidence="7">
    <location>
        <begin position="344"/>
        <end position="377"/>
    </location>
</feature>
<gene>
    <name evidence="9" type="ORF">AW171_hschr63869</name>
</gene>
<dbReference type="GO" id="GO:0005654">
    <property type="term" value="C:nucleoplasm"/>
    <property type="evidence" value="ECO:0007669"/>
    <property type="project" value="TreeGrafter"/>
</dbReference>
<comment type="subcellular location">
    <subcellularLocation>
        <location evidence="1">Nucleus</location>
    </subcellularLocation>
</comment>
<feature type="compositionally biased region" description="Basic and acidic residues" evidence="7">
    <location>
        <begin position="123"/>
        <end position="136"/>
    </location>
</feature>
<sequence>MAVEEDINVALQEAAKCYGIKDYESAVGYYSEANQKYEAIHGAPNADYLFLYGRSLYRNALAKSDVLGGGGDAATENEESEEKDEPGRNNDTETQIFQSGAEVDEEDEEQKQEGGQEVEQEDQEKKQEQEEARNEPEQTDDNEKEDAENEQDKNEDNEEDAAENNDEQDEEFPEEEEDQSDFEAAWEILELARSLYEEAFKASPEDKKLQEKLSETYDVLGEISLESENFQQAAEDFQVCLEYREKLYKDDDATHRLLIESHYKIFLALEFLTDSEKQCREHLTTCVELLQARIDAGKSESDDDLELLSELKHKLKEFDHKGANTLVNLKNDLLHQLATVATASGSSGKVNDLTSMVKKRPARDSQNDKRTEKKSKM</sequence>
<evidence type="ECO:0000256" key="4">
    <source>
        <dbReference type="ARBA" id="ARBA00022803"/>
    </source>
</evidence>
<feature type="compositionally biased region" description="Acidic residues" evidence="7">
    <location>
        <begin position="102"/>
        <end position="122"/>
    </location>
</feature>
<feature type="compositionally biased region" description="Acidic residues" evidence="7">
    <location>
        <begin position="137"/>
        <end position="180"/>
    </location>
</feature>
<feature type="compositionally biased region" description="Acidic residues" evidence="7">
    <location>
        <begin position="75"/>
        <end position="84"/>
    </location>
</feature>
<evidence type="ECO:0000313" key="10">
    <source>
        <dbReference type="Proteomes" id="UP000243052"/>
    </source>
</evidence>
<evidence type="ECO:0000259" key="8">
    <source>
        <dbReference type="Pfam" id="PF10516"/>
    </source>
</evidence>
<dbReference type="PANTHER" id="PTHR15081">
    <property type="entry name" value="NUCLEAR AUTOANTIGENIC SPERM PROTEIN NASP -RELATED"/>
    <property type="match status" value="1"/>
</dbReference>
<proteinExistence type="inferred from homology"/>
<comment type="similarity">
    <text evidence="2">Belongs to the NASP family.</text>
</comment>
<evidence type="ECO:0000256" key="7">
    <source>
        <dbReference type="SAM" id="MobiDB-lite"/>
    </source>
</evidence>
<dbReference type="GeneID" id="28725199"/>
<dbReference type="InterPro" id="IPR011990">
    <property type="entry name" value="TPR-like_helical_dom_sf"/>
</dbReference>
<feature type="compositionally biased region" description="Polar residues" evidence="7">
    <location>
        <begin position="344"/>
        <end position="354"/>
    </location>
</feature>
<dbReference type="InterPro" id="IPR019734">
    <property type="entry name" value="TPR_rpt"/>
</dbReference>
<evidence type="ECO:0000256" key="2">
    <source>
        <dbReference type="ARBA" id="ARBA00008402"/>
    </source>
</evidence>
<protein>
    <submittedName>
        <fullName evidence="9">HFR027Wp</fullName>
    </submittedName>
</protein>
<dbReference type="GO" id="GO:0042393">
    <property type="term" value="F:histone binding"/>
    <property type="evidence" value="ECO:0007669"/>
    <property type="project" value="TreeGrafter"/>
</dbReference>
<dbReference type="InterPro" id="IPR051730">
    <property type="entry name" value="NASP-like"/>
</dbReference>
<feature type="region of interest" description="Disordered" evidence="7">
    <location>
        <begin position="68"/>
        <end position="180"/>
    </location>
</feature>
<dbReference type="GO" id="GO:0034080">
    <property type="term" value="P:CENP-A containing chromatin assembly"/>
    <property type="evidence" value="ECO:0007669"/>
    <property type="project" value="TreeGrafter"/>
</dbReference>
<feature type="domain" description="Tetratricopeptide SHNi-TPR" evidence="8">
    <location>
        <begin position="214"/>
        <end position="248"/>
    </location>
</feature>
<dbReference type="Gene3D" id="1.25.40.10">
    <property type="entry name" value="Tetratricopeptide repeat domain"/>
    <property type="match status" value="1"/>
</dbReference>
<dbReference type="Pfam" id="PF10516">
    <property type="entry name" value="SHNi-TPR"/>
    <property type="match status" value="1"/>
</dbReference>
<feature type="compositionally biased region" description="Basic and acidic residues" evidence="7">
    <location>
        <begin position="362"/>
        <end position="371"/>
    </location>
</feature>
<keyword evidence="4 6" id="KW-0802">TPR repeat</keyword>
<evidence type="ECO:0000313" key="9">
    <source>
        <dbReference type="EMBL" id="AMD21882.1"/>
    </source>
</evidence>
<organism evidence="9 10">
    <name type="scientific">Eremothecium sinecaudum</name>
    <dbReference type="NCBI Taxonomy" id="45286"/>
    <lineage>
        <taxon>Eukaryota</taxon>
        <taxon>Fungi</taxon>
        <taxon>Dikarya</taxon>
        <taxon>Ascomycota</taxon>
        <taxon>Saccharomycotina</taxon>
        <taxon>Saccharomycetes</taxon>
        <taxon>Saccharomycetales</taxon>
        <taxon>Saccharomycetaceae</taxon>
        <taxon>Eremothecium</taxon>
    </lineage>
</organism>
<evidence type="ECO:0000256" key="3">
    <source>
        <dbReference type="ARBA" id="ARBA00022737"/>
    </source>
</evidence>
<dbReference type="SUPFAM" id="SSF48452">
    <property type="entry name" value="TPR-like"/>
    <property type="match status" value="1"/>
</dbReference>
<evidence type="ECO:0000256" key="5">
    <source>
        <dbReference type="ARBA" id="ARBA00023242"/>
    </source>
</evidence>
<dbReference type="EMBL" id="CP014246">
    <property type="protein sequence ID" value="AMD21882.1"/>
    <property type="molecule type" value="Genomic_DNA"/>
</dbReference>
<dbReference type="OrthoDB" id="5587616at2759"/>
<dbReference type="InterPro" id="IPR019544">
    <property type="entry name" value="Tetratricopeptide_SHNi-TPR_dom"/>
</dbReference>
<dbReference type="Proteomes" id="UP000243052">
    <property type="component" value="Chromosome vi"/>
</dbReference>
<name>A0A0X8HUV5_9SACH</name>
<dbReference type="PROSITE" id="PS50005">
    <property type="entry name" value="TPR"/>
    <property type="match status" value="1"/>
</dbReference>
<reference evidence="9 10" key="1">
    <citation type="submission" date="2016-01" db="EMBL/GenBank/DDBJ databases">
        <title>Genome sequence of the yeast Holleya sinecauda.</title>
        <authorList>
            <person name="Dietrich F.S."/>
        </authorList>
    </citation>
    <scope>NUCLEOTIDE SEQUENCE [LARGE SCALE GENOMIC DNA]</scope>
    <source>
        <strain evidence="9 10">ATCC 58844</strain>
    </source>
</reference>
<dbReference type="PANTHER" id="PTHR15081:SF1">
    <property type="entry name" value="NUCLEAR AUTOANTIGENIC SPERM PROTEIN"/>
    <property type="match status" value="1"/>
</dbReference>
<keyword evidence="3" id="KW-0677">Repeat</keyword>
<evidence type="ECO:0000256" key="1">
    <source>
        <dbReference type="ARBA" id="ARBA00004123"/>
    </source>
</evidence>
<feature type="repeat" description="TPR" evidence="6">
    <location>
        <begin position="214"/>
        <end position="247"/>
    </location>
</feature>
<dbReference type="AlphaFoldDB" id="A0A0X8HUV5"/>